<feature type="region of interest" description="Disordered" evidence="1">
    <location>
        <begin position="128"/>
        <end position="151"/>
    </location>
</feature>
<feature type="region of interest" description="Disordered" evidence="1">
    <location>
        <begin position="51"/>
        <end position="72"/>
    </location>
</feature>
<dbReference type="Proteomes" id="UP001316803">
    <property type="component" value="Unassembled WGS sequence"/>
</dbReference>
<comment type="caution">
    <text evidence="2">The sequence shown here is derived from an EMBL/GenBank/DDBJ whole genome shotgun (WGS) entry which is preliminary data.</text>
</comment>
<dbReference type="PANTHER" id="PTHR43857">
    <property type="entry name" value="BLR7761 PROTEIN"/>
    <property type="match status" value="1"/>
</dbReference>
<proteinExistence type="predicted"/>
<dbReference type="PANTHER" id="PTHR43857:SF1">
    <property type="entry name" value="YJGH FAMILY PROTEIN"/>
    <property type="match status" value="1"/>
</dbReference>
<evidence type="ECO:0000313" key="2">
    <source>
        <dbReference type="EMBL" id="KAK5949778.1"/>
    </source>
</evidence>
<dbReference type="SUPFAM" id="SSF55298">
    <property type="entry name" value="YjgF-like"/>
    <property type="match status" value="1"/>
</dbReference>
<evidence type="ECO:0000313" key="3">
    <source>
        <dbReference type="Proteomes" id="UP001316803"/>
    </source>
</evidence>
<reference evidence="2 3" key="1">
    <citation type="submission" date="2022-12" db="EMBL/GenBank/DDBJ databases">
        <title>Genomic features and morphological characterization of a novel Knufia sp. strain isolated from spacecraft assembly facility.</title>
        <authorList>
            <person name="Teixeira M."/>
            <person name="Chander A.M."/>
            <person name="Stajich J.E."/>
            <person name="Venkateswaran K."/>
        </authorList>
    </citation>
    <scope>NUCLEOTIDE SEQUENCE [LARGE SCALE GENOMIC DNA]</scope>
    <source>
        <strain evidence="2 3">FJI-L2-BK-P2</strain>
    </source>
</reference>
<sequence>MSHPEARITTTKNKSLLSTPNPFEQKFGYHRAIRRGPFIVVSGTTALRLTTPITTPDNANDESTGDESKVEHPGDAYSQALLAMNRCVDAVTKLGGKREDVVRVRMFVARGEDCEGVGRAFRGVFGGGGGRDTGSGGEGGDGGEVRGGHSEGREDLVGAAATMIVVGNDGFVDADMLVEVEVDAYVV</sequence>
<keyword evidence="3" id="KW-1185">Reference proteome</keyword>
<protein>
    <recommendedName>
        <fullName evidence="4">YjgF-like protein</fullName>
    </recommendedName>
</protein>
<dbReference type="EMBL" id="JAKLMC020000032">
    <property type="protein sequence ID" value="KAK5949778.1"/>
    <property type="molecule type" value="Genomic_DNA"/>
</dbReference>
<dbReference type="InterPro" id="IPR035959">
    <property type="entry name" value="RutC-like_sf"/>
</dbReference>
<feature type="compositionally biased region" description="Gly residues" evidence="1">
    <location>
        <begin position="128"/>
        <end position="142"/>
    </location>
</feature>
<evidence type="ECO:0008006" key="4">
    <source>
        <dbReference type="Google" id="ProtNLM"/>
    </source>
</evidence>
<name>A0AAN8EEQ3_9EURO</name>
<organism evidence="2 3">
    <name type="scientific">Knufia fluminis</name>
    <dbReference type="NCBI Taxonomy" id="191047"/>
    <lineage>
        <taxon>Eukaryota</taxon>
        <taxon>Fungi</taxon>
        <taxon>Dikarya</taxon>
        <taxon>Ascomycota</taxon>
        <taxon>Pezizomycotina</taxon>
        <taxon>Eurotiomycetes</taxon>
        <taxon>Chaetothyriomycetidae</taxon>
        <taxon>Chaetothyriales</taxon>
        <taxon>Trichomeriaceae</taxon>
        <taxon>Knufia</taxon>
    </lineage>
</organism>
<evidence type="ECO:0000256" key="1">
    <source>
        <dbReference type="SAM" id="MobiDB-lite"/>
    </source>
</evidence>
<accession>A0AAN8EEQ3</accession>
<dbReference type="Gene3D" id="3.30.1330.40">
    <property type="entry name" value="RutC-like"/>
    <property type="match status" value="1"/>
</dbReference>
<dbReference type="AlphaFoldDB" id="A0AAN8EEQ3"/>
<gene>
    <name evidence="2" type="ORF">OHC33_009167</name>
</gene>